<keyword evidence="11 13" id="KW-0472">Membrane</keyword>
<organism evidence="16 17">
    <name type="scientific">Paenibacillus contaminans</name>
    <dbReference type="NCBI Taxonomy" id="450362"/>
    <lineage>
        <taxon>Bacteria</taxon>
        <taxon>Bacillati</taxon>
        <taxon>Bacillota</taxon>
        <taxon>Bacilli</taxon>
        <taxon>Bacillales</taxon>
        <taxon>Paenibacillaceae</taxon>
        <taxon>Paenibacillus</taxon>
    </lineage>
</organism>
<dbReference type="Gene3D" id="3.40.50.2300">
    <property type="match status" value="1"/>
</dbReference>
<evidence type="ECO:0000256" key="11">
    <source>
        <dbReference type="ARBA" id="ARBA00023136"/>
    </source>
</evidence>
<dbReference type="CDD" id="cd00082">
    <property type="entry name" value="HisKA"/>
    <property type="match status" value="1"/>
</dbReference>
<dbReference type="SMART" id="SM00387">
    <property type="entry name" value="HATPase_c"/>
    <property type="match status" value="2"/>
</dbReference>
<dbReference type="GO" id="GO:0005886">
    <property type="term" value="C:plasma membrane"/>
    <property type="evidence" value="ECO:0007669"/>
    <property type="project" value="UniProtKB-SubCell"/>
</dbReference>
<dbReference type="InterPro" id="IPR003661">
    <property type="entry name" value="HisK_dim/P_dom"/>
</dbReference>
<protein>
    <recommendedName>
        <fullName evidence="3">histidine kinase</fullName>
        <ecNumber evidence="3">2.7.13.3</ecNumber>
    </recommendedName>
</protein>
<evidence type="ECO:0000259" key="14">
    <source>
        <dbReference type="PROSITE" id="PS50109"/>
    </source>
</evidence>
<dbReference type="InterPro" id="IPR003594">
    <property type="entry name" value="HATPase_dom"/>
</dbReference>
<dbReference type="Gene3D" id="2.60.120.260">
    <property type="entry name" value="Galactose-binding domain-like"/>
    <property type="match status" value="1"/>
</dbReference>
<dbReference type="GO" id="GO:0005524">
    <property type="term" value="F:ATP binding"/>
    <property type="evidence" value="ECO:0007669"/>
    <property type="project" value="UniProtKB-KW"/>
</dbReference>
<evidence type="ECO:0000256" key="7">
    <source>
        <dbReference type="ARBA" id="ARBA00022741"/>
    </source>
</evidence>
<keyword evidence="13" id="KW-0812">Transmembrane</keyword>
<dbReference type="PROSITE" id="PS50109">
    <property type="entry name" value="HIS_KIN"/>
    <property type="match status" value="2"/>
</dbReference>
<dbReference type="SUPFAM" id="SSF55874">
    <property type="entry name" value="ATPase domain of HSP90 chaperone/DNA topoisomerase II/histidine kinase"/>
    <property type="match status" value="2"/>
</dbReference>
<accession>A0A329LT87</accession>
<dbReference type="PANTHER" id="PTHR43047">
    <property type="entry name" value="TWO-COMPONENT HISTIDINE PROTEIN KINASE"/>
    <property type="match status" value="1"/>
</dbReference>
<dbReference type="InterPro" id="IPR036097">
    <property type="entry name" value="HisK_dim/P_sf"/>
</dbReference>
<dbReference type="InterPro" id="IPR001789">
    <property type="entry name" value="Sig_transdc_resp-reg_receiver"/>
</dbReference>
<comment type="caution">
    <text evidence="16">The sequence shown here is derived from an EMBL/GenBank/DDBJ whole genome shotgun (WGS) entry which is preliminary data.</text>
</comment>
<keyword evidence="8 16" id="KW-0418">Kinase</keyword>
<keyword evidence="13" id="KW-1133">Transmembrane helix</keyword>
<dbReference type="Pfam" id="PF00072">
    <property type="entry name" value="Response_reg"/>
    <property type="match status" value="1"/>
</dbReference>
<sequence length="1030" mass="115144">MNKGKILLLVSLFLIILTGSRILWIVSFNSADFPPAVNGELDIREWDGTAGRTIALDGQWAFYPNVWLMEGADVKEASGSSHQYIQVPGRWDAYMRPEGGTPYGYGSFRLRVYVNPEADITYSIRIPSVRSSSELFVNGRLLAKSGQPAASEEAYSARNVPYTASFMADENGLIDIVVQAANYSDPRKSGIVRSIKFGSEEAIDRETRLSMAMQQVVAIAFLIHVVYVVILYLLGYREKKLLYFALLVVSTVLSILIGGDDKILLYWIPIGLEWSLKLMFLFVIVGTYSLLQCIVHRLPGYWRTKISPGCAVICGAALVSMLFLSADKLLVIHNLFLTVLALILLFAALLLLRTAGRGFKDNVLLLLSLVAFGNNLIWWGILLITGIKIIYYPFDLLVATTCFASVWIGNYLQIHTESKSMTAKLQRADKLKDEFLANTSHELRTPLNGILNISQAVLEREKDTLSAKSVKDLEMAMSVGRRMALMLNELLDMMRLKESNPRLQLRSFSIRSVVTGVMDMLRFMPEGKPVIFVNHIPENFPQVLGDENRVIQIMFNLLHNAVKFTNEGEVSIRAEIKEGRAHIAVSDTGIGMDEEMMRRVFEPYEQAYAGETMIEGGFGLGLSISKQLAELHGGKLQVSSTPGRGSVFTFTLQLSDSANVRTEIEPAILASLVGADLAASSVPFDTSAGLYPAATTDKPRIIIVDDDPVNLNVLEIILSPQRYDIVRATSGKEALVLLGSQEWDLVIADVMMPNMSGYELTRTIRKRYSITELPVLLLTARSQPEDIQNGFLSGANDYVTKPVDAMELRSRVQALTEVKKSARDRLRMEAAWLQAQIEPHFLFNTLNTVTALSEFDINRMRRLLDVFGSFLQDKFNFQNIHELVPLEYEISLVRSYLFIEQERFDDRLNVAWEADECGQYKIPPLTIQPLVENAVKHGIMKRSRGGNIQIRISDKGAFAEISVTDDGVGMDEGLLQRLLERQTDHSTGIGLLNTDLRLKRHFGRGLQIESKPGGGTTISFTVYKDHKHIE</sequence>
<keyword evidence="10" id="KW-0902">Two-component regulatory system</keyword>
<keyword evidence="4" id="KW-1003">Cell membrane</keyword>
<evidence type="ECO:0000256" key="12">
    <source>
        <dbReference type="PROSITE-ProRule" id="PRU00169"/>
    </source>
</evidence>
<dbReference type="GO" id="GO:0009927">
    <property type="term" value="F:histidine phosphotransfer kinase activity"/>
    <property type="evidence" value="ECO:0007669"/>
    <property type="project" value="TreeGrafter"/>
</dbReference>
<dbReference type="FunFam" id="3.30.565.10:FF:000023">
    <property type="entry name" value="PAS domain-containing sensor histidine kinase"/>
    <property type="match status" value="1"/>
</dbReference>
<dbReference type="InterPro" id="IPR010559">
    <property type="entry name" value="Sig_transdc_His_kin_internal"/>
</dbReference>
<evidence type="ECO:0000256" key="5">
    <source>
        <dbReference type="ARBA" id="ARBA00022553"/>
    </source>
</evidence>
<evidence type="ECO:0000313" key="17">
    <source>
        <dbReference type="Proteomes" id="UP000250369"/>
    </source>
</evidence>
<dbReference type="InterPro" id="IPR005467">
    <property type="entry name" value="His_kinase_dom"/>
</dbReference>
<evidence type="ECO:0000256" key="8">
    <source>
        <dbReference type="ARBA" id="ARBA00022777"/>
    </source>
</evidence>
<feature type="domain" description="Histidine kinase" evidence="14">
    <location>
        <begin position="927"/>
        <end position="1026"/>
    </location>
</feature>
<dbReference type="SMART" id="SM00448">
    <property type="entry name" value="REC"/>
    <property type="match status" value="1"/>
</dbReference>
<feature type="domain" description="Histidine kinase" evidence="14">
    <location>
        <begin position="438"/>
        <end position="656"/>
    </location>
</feature>
<dbReference type="PRINTS" id="PR00344">
    <property type="entry name" value="BCTRLSENSOR"/>
</dbReference>
<dbReference type="SUPFAM" id="SSF47384">
    <property type="entry name" value="Homodimeric domain of signal transducing histidine kinase"/>
    <property type="match status" value="1"/>
</dbReference>
<dbReference type="CDD" id="cd16922">
    <property type="entry name" value="HATPase_EvgS-ArcB-TorS-like"/>
    <property type="match status" value="1"/>
</dbReference>
<dbReference type="InterPro" id="IPR004358">
    <property type="entry name" value="Sig_transdc_His_kin-like_C"/>
</dbReference>
<comment type="subcellular location">
    <subcellularLocation>
        <location evidence="2">Cell membrane</location>
    </subcellularLocation>
</comment>
<gene>
    <name evidence="16" type="ORF">DQG23_37030</name>
</gene>
<dbReference type="EC" id="2.7.13.3" evidence="3"/>
<dbReference type="OrthoDB" id="9809348at2"/>
<dbReference type="SUPFAM" id="SSF52172">
    <property type="entry name" value="CheY-like"/>
    <property type="match status" value="1"/>
</dbReference>
<feature type="transmembrane region" description="Helical" evidence="13">
    <location>
        <begin position="241"/>
        <end position="259"/>
    </location>
</feature>
<dbReference type="PROSITE" id="PS50110">
    <property type="entry name" value="RESPONSE_REGULATORY"/>
    <property type="match status" value="1"/>
</dbReference>
<dbReference type="SUPFAM" id="SSF49785">
    <property type="entry name" value="Galactose-binding domain-like"/>
    <property type="match status" value="1"/>
</dbReference>
<dbReference type="SMART" id="SM00388">
    <property type="entry name" value="HisKA"/>
    <property type="match status" value="1"/>
</dbReference>
<evidence type="ECO:0000256" key="10">
    <source>
        <dbReference type="ARBA" id="ARBA00023012"/>
    </source>
</evidence>
<keyword evidence="7" id="KW-0547">Nucleotide-binding</keyword>
<evidence type="ECO:0000256" key="4">
    <source>
        <dbReference type="ARBA" id="ARBA00022475"/>
    </source>
</evidence>
<dbReference type="AlphaFoldDB" id="A0A329LT87"/>
<keyword evidence="17" id="KW-1185">Reference proteome</keyword>
<dbReference type="InterPro" id="IPR036890">
    <property type="entry name" value="HATPase_C_sf"/>
</dbReference>
<dbReference type="Pfam" id="PF06580">
    <property type="entry name" value="His_kinase"/>
    <property type="match status" value="1"/>
</dbReference>
<feature type="transmembrane region" description="Helical" evidence="13">
    <location>
        <begin position="274"/>
        <end position="294"/>
    </location>
</feature>
<dbReference type="Gene3D" id="3.30.565.10">
    <property type="entry name" value="Histidine kinase-like ATPase, C-terminal domain"/>
    <property type="match status" value="2"/>
</dbReference>
<feature type="modified residue" description="4-aspartylphosphate" evidence="12">
    <location>
        <position position="749"/>
    </location>
</feature>
<dbReference type="GO" id="GO:0000155">
    <property type="term" value="F:phosphorelay sensor kinase activity"/>
    <property type="evidence" value="ECO:0007669"/>
    <property type="project" value="InterPro"/>
</dbReference>
<dbReference type="PANTHER" id="PTHR43047:SF72">
    <property type="entry name" value="OSMOSENSING HISTIDINE PROTEIN KINASE SLN1"/>
    <property type="match status" value="1"/>
</dbReference>
<dbReference type="CDD" id="cd17574">
    <property type="entry name" value="REC_OmpR"/>
    <property type="match status" value="1"/>
</dbReference>
<dbReference type="Proteomes" id="UP000250369">
    <property type="component" value="Unassembled WGS sequence"/>
</dbReference>
<evidence type="ECO:0000256" key="13">
    <source>
        <dbReference type="SAM" id="Phobius"/>
    </source>
</evidence>
<comment type="catalytic activity">
    <reaction evidence="1">
        <text>ATP + protein L-histidine = ADP + protein N-phospho-L-histidine.</text>
        <dbReference type="EC" id="2.7.13.3"/>
    </reaction>
</comment>
<name>A0A329LT87_9BACL</name>
<dbReference type="InterPro" id="IPR008979">
    <property type="entry name" value="Galactose-bd-like_sf"/>
</dbReference>
<keyword evidence="6" id="KW-0808">Transferase</keyword>
<dbReference type="Gene3D" id="1.10.287.130">
    <property type="match status" value="1"/>
</dbReference>
<dbReference type="Pfam" id="PF00512">
    <property type="entry name" value="HisKA"/>
    <property type="match status" value="1"/>
</dbReference>
<evidence type="ECO:0000256" key="9">
    <source>
        <dbReference type="ARBA" id="ARBA00022840"/>
    </source>
</evidence>
<evidence type="ECO:0000256" key="6">
    <source>
        <dbReference type="ARBA" id="ARBA00022679"/>
    </source>
</evidence>
<proteinExistence type="predicted"/>
<feature type="transmembrane region" description="Helical" evidence="13">
    <location>
        <begin position="216"/>
        <end position="234"/>
    </location>
</feature>
<dbReference type="EMBL" id="QMFB01000040">
    <property type="protein sequence ID" value="RAV10939.1"/>
    <property type="molecule type" value="Genomic_DNA"/>
</dbReference>
<evidence type="ECO:0000313" key="16">
    <source>
        <dbReference type="EMBL" id="RAV10939.1"/>
    </source>
</evidence>
<dbReference type="InterPro" id="IPR011006">
    <property type="entry name" value="CheY-like_superfamily"/>
</dbReference>
<feature type="domain" description="Response regulatory" evidence="15">
    <location>
        <begin position="700"/>
        <end position="816"/>
    </location>
</feature>
<feature type="transmembrane region" description="Helical" evidence="13">
    <location>
        <begin position="364"/>
        <end position="384"/>
    </location>
</feature>
<feature type="transmembrane region" description="Helical" evidence="13">
    <location>
        <begin position="306"/>
        <end position="324"/>
    </location>
</feature>
<evidence type="ECO:0000256" key="1">
    <source>
        <dbReference type="ARBA" id="ARBA00000085"/>
    </source>
</evidence>
<reference evidence="16 17" key="1">
    <citation type="journal article" date="2009" name="Int. J. Syst. Evol. Microbiol.">
        <title>Paenibacillus contaminans sp. nov., isolated from a contaminated laboratory plate.</title>
        <authorList>
            <person name="Chou J.H."/>
            <person name="Lee J.H."/>
            <person name="Lin M.C."/>
            <person name="Chang P.S."/>
            <person name="Arun A.B."/>
            <person name="Young C.C."/>
            <person name="Chen W.M."/>
        </authorList>
    </citation>
    <scope>NUCLEOTIDE SEQUENCE [LARGE SCALE GENOMIC DNA]</scope>
    <source>
        <strain evidence="16 17">CKOBP-6</strain>
    </source>
</reference>
<evidence type="ECO:0000256" key="2">
    <source>
        <dbReference type="ARBA" id="ARBA00004236"/>
    </source>
</evidence>
<keyword evidence="9" id="KW-0067">ATP-binding</keyword>
<feature type="transmembrane region" description="Helical" evidence="13">
    <location>
        <begin position="330"/>
        <end position="352"/>
    </location>
</feature>
<keyword evidence="5 12" id="KW-0597">Phosphoprotein</keyword>
<dbReference type="Pfam" id="PF02518">
    <property type="entry name" value="HATPase_c"/>
    <property type="match status" value="2"/>
</dbReference>
<evidence type="ECO:0000259" key="15">
    <source>
        <dbReference type="PROSITE" id="PS50110"/>
    </source>
</evidence>
<evidence type="ECO:0000256" key="3">
    <source>
        <dbReference type="ARBA" id="ARBA00012438"/>
    </source>
</evidence>